<dbReference type="SUPFAM" id="SSF111304">
    <property type="entry name" value="Recombination protein RecR"/>
    <property type="match status" value="1"/>
</dbReference>
<dbReference type="HAMAP" id="MF_00017">
    <property type="entry name" value="RecR"/>
    <property type="match status" value="1"/>
</dbReference>
<dbReference type="PROSITE" id="PS50880">
    <property type="entry name" value="TOPRIM"/>
    <property type="match status" value="1"/>
</dbReference>
<gene>
    <name evidence="7 9" type="primary">recR</name>
    <name evidence="10" type="ORF">GILLIAM_01240</name>
    <name evidence="9" type="ORF">OTSGILL_0983</name>
</gene>
<evidence type="ECO:0000256" key="1">
    <source>
        <dbReference type="ARBA" id="ARBA00022723"/>
    </source>
</evidence>
<evidence type="ECO:0000256" key="4">
    <source>
        <dbReference type="ARBA" id="ARBA00022833"/>
    </source>
</evidence>
<dbReference type="InterPro" id="IPR000093">
    <property type="entry name" value="DNA_Rcmb_RecR"/>
</dbReference>
<proteinExistence type="inferred from homology"/>
<dbReference type="GO" id="GO:0006310">
    <property type="term" value="P:DNA recombination"/>
    <property type="evidence" value="ECO:0007669"/>
    <property type="project" value="UniProtKB-UniRule"/>
</dbReference>
<dbReference type="InterPro" id="IPR015967">
    <property type="entry name" value="Rcmb_RecR_Znf"/>
</dbReference>
<keyword evidence="6 7" id="KW-0234">DNA repair</keyword>
<comment type="function">
    <text evidence="7">May play a role in DNA repair. It seems to be involved in an RecBC-independent recombinational process of DNA repair. It may act with RecF and RecO.</text>
</comment>
<dbReference type="AlphaFoldDB" id="A0A0F3MBP8"/>
<dbReference type="PANTHER" id="PTHR30446">
    <property type="entry name" value="RECOMBINATION PROTEIN RECR"/>
    <property type="match status" value="1"/>
</dbReference>
<dbReference type="NCBIfam" id="TIGR00615">
    <property type="entry name" value="recR"/>
    <property type="match status" value="1"/>
</dbReference>
<dbReference type="CDD" id="cd01025">
    <property type="entry name" value="TOPRIM_recR"/>
    <property type="match status" value="1"/>
</dbReference>
<dbReference type="InterPro" id="IPR006171">
    <property type="entry name" value="TOPRIM_dom"/>
</dbReference>
<dbReference type="SMART" id="SM00493">
    <property type="entry name" value="TOPRIM"/>
    <property type="match status" value="1"/>
</dbReference>
<keyword evidence="4 7" id="KW-0862">Zinc</keyword>
<evidence type="ECO:0000256" key="3">
    <source>
        <dbReference type="ARBA" id="ARBA00022771"/>
    </source>
</evidence>
<evidence type="ECO:0000256" key="2">
    <source>
        <dbReference type="ARBA" id="ARBA00022763"/>
    </source>
</evidence>
<dbReference type="PROSITE" id="PS01300">
    <property type="entry name" value="RECR"/>
    <property type="match status" value="1"/>
</dbReference>
<dbReference type="GO" id="GO:0006281">
    <property type="term" value="P:DNA repair"/>
    <property type="evidence" value="ECO:0007669"/>
    <property type="project" value="UniProtKB-UniRule"/>
</dbReference>
<dbReference type="Gene3D" id="3.40.1360.10">
    <property type="match status" value="1"/>
</dbReference>
<comment type="similarity">
    <text evidence="7">Belongs to the RecR family.</text>
</comment>
<feature type="zinc finger region" description="C4-type" evidence="7">
    <location>
        <begin position="58"/>
        <end position="73"/>
    </location>
</feature>
<dbReference type="Proteomes" id="UP000033769">
    <property type="component" value="Unassembled WGS sequence"/>
</dbReference>
<dbReference type="Gene3D" id="1.10.8.420">
    <property type="entry name" value="RecR Domain 1"/>
    <property type="match status" value="1"/>
</dbReference>
<dbReference type="RefSeq" id="WP_047220491.1">
    <property type="nucleotide sequence ID" value="NZ_LS398551.1"/>
</dbReference>
<keyword evidence="3 7" id="KW-0863">Zinc-finger</keyword>
<dbReference type="EMBL" id="LANO01000011">
    <property type="protein sequence ID" value="KJV53170.1"/>
    <property type="molecule type" value="Genomic_DNA"/>
</dbReference>
<keyword evidence="2 7" id="KW-0227">DNA damage</keyword>
<dbReference type="PATRIC" id="fig|1359184.3.peg.227"/>
<evidence type="ECO:0000313" key="12">
    <source>
        <dbReference type="Proteomes" id="UP000244959"/>
    </source>
</evidence>
<organism evidence="9 11">
    <name type="scientific">Orientia tsutsugamushi str. Gilliam</name>
    <dbReference type="NCBI Taxonomy" id="1359184"/>
    <lineage>
        <taxon>Bacteria</taxon>
        <taxon>Pseudomonadati</taxon>
        <taxon>Pseudomonadota</taxon>
        <taxon>Alphaproteobacteria</taxon>
        <taxon>Rickettsiales</taxon>
        <taxon>Rickettsiaceae</taxon>
        <taxon>Rickettsieae</taxon>
        <taxon>Orientia</taxon>
    </lineage>
</organism>
<dbReference type="GO" id="GO:0008270">
    <property type="term" value="F:zinc ion binding"/>
    <property type="evidence" value="ECO:0007669"/>
    <property type="project" value="UniProtKB-KW"/>
</dbReference>
<feature type="domain" description="Toprim" evidence="8">
    <location>
        <begin position="81"/>
        <end position="177"/>
    </location>
</feature>
<dbReference type="EMBL" id="LS398551">
    <property type="protein sequence ID" value="SPR06478.1"/>
    <property type="molecule type" value="Genomic_DNA"/>
</dbReference>
<evidence type="ECO:0000256" key="5">
    <source>
        <dbReference type="ARBA" id="ARBA00023172"/>
    </source>
</evidence>
<reference evidence="9 11" key="1">
    <citation type="submission" date="2015-02" db="EMBL/GenBank/DDBJ databases">
        <title>Genome Sequencing of Rickettsiales.</title>
        <authorList>
            <person name="Daugherty S.C."/>
            <person name="Su Q."/>
            <person name="Abolude K."/>
            <person name="Beier-Sexton M."/>
            <person name="Carlyon J.A."/>
            <person name="Carter R."/>
            <person name="Day N.P."/>
            <person name="Dumler S.J."/>
            <person name="Dyachenko V."/>
            <person name="Godinez A."/>
            <person name="Kurtti T.J."/>
            <person name="Lichay M."/>
            <person name="Mullins K.E."/>
            <person name="Ott S."/>
            <person name="Pappas-Brown V."/>
            <person name="Paris D.H."/>
            <person name="Patel P."/>
            <person name="Richards A.L."/>
            <person name="Sadzewicz L."/>
            <person name="Sears K."/>
            <person name="Seidman D."/>
            <person name="Sengamalay N."/>
            <person name="Stenos J."/>
            <person name="Tallon L.J."/>
            <person name="Vincent G."/>
            <person name="Fraser C.M."/>
            <person name="Munderloh U."/>
            <person name="Dunning-Hotopp J.C."/>
        </authorList>
    </citation>
    <scope>NUCLEOTIDE SEQUENCE [LARGE SCALE GENOMIC DNA]</scope>
    <source>
        <strain evidence="9 11">Gilliam</strain>
    </source>
</reference>
<dbReference type="Pfam" id="PF21176">
    <property type="entry name" value="RecR_HhH"/>
    <property type="match status" value="1"/>
</dbReference>
<dbReference type="Proteomes" id="UP000244959">
    <property type="component" value="Chromosome I"/>
</dbReference>
<dbReference type="InterPro" id="IPR023627">
    <property type="entry name" value="Rcmb_RecR"/>
</dbReference>
<dbReference type="GO" id="GO:0003677">
    <property type="term" value="F:DNA binding"/>
    <property type="evidence" value="ECO:0007669"/>
    <property type="project" value="UniProtKB-UniRule"/>
</dbReference>
<dbReference type="InterPro" id="IPR034137">
    <property type="entry name" value="TOPRIM_RecR"/>
</dbReference>
<evidence type="ECO:0000259" key="8">
    <source>
        <dbReference type="PROSITE" id="PS50880"/>
    </source>
</evidence>
<reference evidence="10" key="2">
    <citation type="submission" date="2018-03" db="EMBL/GenBank/DDBJ databases">
        <authorList>
            <person name="Keele B.F."/>
        </authorList>
    </citation>
    <scope>NUCLEOTIDE SEQUENCE [LARGE SCALE GENOMIC DNA]</scope>
    <source>
        <strain evidence="10">Gilliam</strain>
    </source>
</reference>
<evidence type="ECO:0000256" key="7">
    <source>
        <dbReference type="HAMAP-Rule" id="MF_00017"/>
    </source>
</evidence>
<evidence type="ECO:0000256" key="6">
    <source>
        <dbReference type="ARBA" id="ARBA00023204"/>
    </source>
</evidence>
<dbReference type="Gene3D" id="6.10.250.240">
    <property type="match status" value="1"/>
</dbReference>
<name>A0A0F3MBP8_ORITS</name>
<dbReference type="PANTHER" id="PTHR30446:SF0">
    <property type="entry name" value="RECOMBINATION PROTEIN RECR"/>
    <property type="match status" value="1"/>
</dbReference>
<evidence type="ECO:0000313" key="11">
    <source>
        <dbReference type="Proteomes" id="UP000033769"/>
    </source>
</evidence>
<keyword evidence="1 7" id="KW-0479">Metal-binding</keyword>
<keyword evidence="12" id="KW-1185">Reference proteome</keyword>
<reference evidence="12" key="3">
    <citation type="submission" date="2018-03" db="EMBL/GenBank/DDBJ databases">
        <authorList>
            <person name="Batty M. E."/>
            <person name="Batty M E."/>
        </authorList>
    </citation>
    <scope>NUCLEOTIDE SEQUENCE [LARGE SCALE GENOMIC DNA]</scope>
    <source>
        <strain evidence="12">Gilliam</strain>
    </source>
</reference>
<dbReference type="Pfam" id="PF13662">
    <property type="entry name" value="Toprim_4"/>
    <property type="match status" value="1"/>
</dbReference>
<dbReference type="Pfam" id="PF21175">
    <property type="entry name" value="RecR_C"/>
    <property type="match status" value="1"/>
</dbReference>
<evidence type="ECO:0000313" key="10">
    <source>
        <dbReference type="EMBL" id="SPR06478.1"/>
    </source>
</evidence>
<evidence type="ECO:0000313" key="9">
    <source>
        <dbReference type="EMBL" id="KJV53170.1"/>
    </source>
</evidence>
<protein>
    <recommendedName>
        <fullName evidence="7">Recombination protein RecR</fullName>
    </recommendedName>
</protein>
<accession>A0A0F3MBP8</accession>
<sequence>MHKDSNIIEELIFSFAQLPGLGNRSARRIVLYLMQDKEVRIKNLNNQLTSVLNNIMECDYCGNLDIVSICNICKHSERDSSTIAVVESVADLWALERSKVFKGWYHVLGKTLSAVSGNDAINSLKLPKLLNRIREYKVQEIILATNSTIDGQMTAFFVIDYLKDENLKISKLASGIPLGGELDYLDEGTLLAAFKARQSHDLL</sequence>
<keyword evidence="5 7" id="KW-0233">DNA recombination</keyword>